<keyword evidence="1" id="KW-0472">Membrane</keyword>
<dbReference type="AlphaFoldDB" id="A0A3D8IJ68"/>
<comment type="caution">
    <text evidence="2">The sequence shown here is derived from an EMBL/GenBank/DDBJ whole genome shotgun (WGS) entry which is preliminary data.</text>
</comment>
<keyword evidence="1" id="KW-0812">Transmembrane</keyword>
<sequence length="69" mass="8164">MKEYYKSLTDFIKNIITALFVAELGMIGYFFTHPNNTKIVFYGIMINLVLMLVLFVMYLIFLENLIDEE</sequence>
<evidence type="ECO:0000256" key="1">
    <source>
        <dbReference type="SAM" id="Phobius"/>
    </source>
</evidence>
<keyword evidence="1" id="KW-1133">Transmembrane helix</keyword>
<evidence type="ECO:0000313" key="2">
    <source>
        <dbReference type="EMBL" id="RDU65377.1"/>
    </source>
</evidence>
<name>A0A3D8IJ68_9HELI</name>
<organism evidence="2 3">
    <name type="scientific">Helicobacter didelphidarum</name>
    <dbReference type="NCBI Taxonomy" id="2040648"/>
    <lineage>
        <taxon>Bacteria</taxon>
        <taxon>Pseudomonadati</taxon>
        <taxon>Campylobacterota</taxon>
        <taxon>Epsilonproteobacteria</taxon>
        <taxon>Campylobacterales</taxon>
        <taxon>Helicobacteraceae</taxon>
        <taxon>Helicobacter</taxon>
    </lineage>
</organism>
<proteinExistence type="predicted"/>
<evidence type="ECO:0000313" key="3">
    <source>
        <dbReference type="Proteomes" id="UP000256379"/>
    </source>
</evidence>
<keyword evidence="3" id="KW-1185">Reference proteome</keyword>
<dbReference type="Proteomes" id="UP000256379">
    <property type="component" value="Unassembled WGS sequence"/>
</dbReference>
<accession>A0A3D8IJ68</accession>
<reference evidence="2 3" key="1">
    <citation type="submission" date="2018-04" db="EMBL/GenBank/DDBJ databases">
        <title>Novel Campyloabacter and Helicobacter Species and Strains.</title>
        <authorList>
            <person name="Mannion A.J."/>
            <person name="Shen Z."/>
            <person name="Fox J.G."/>
        </authorList>
    </citation>
    <scope>NUCLEOTIDE SEQUENCE [LARGE SCALE GENOMIC DNA]</scope>
    <source>
        <strain evidence="2 3">MIT 17-337</strain>
    </source>
</reference>
<gene>
    <name evidence="2" type="ORF">CQA53_06280</name>
</gene>
<feature type="transmembrane region" description="Helical" evidence="1">
    <location>
        <begin position="12"/>
        <end position="32"/>
    </location>
</feature>
<protein>
    <submittedName>
        <fullName evidence="2">Uncharacterized protein</fullName>
    </submittedName>
</protein>
<dbReference type="RefSeq" id="WP_115543168.1">
    <property type="nucleotide sequence ID" value="NZ_NXLQ01000012.1"/>
</dbReference>
<feature type="transmembrane region" description="Helical" evidence="1">
    <location>
        <begin position="39"/>
        <end position="61"/>
    </location>
</feature>
<dbReference type="EMBL" id="NXLQ01000012">
    <property type="protein sequence ID" value="RDU65377.1"/>
    <property type="molecule type" value="Genomic_DNA"/>
</dbReference>